<keyword evidence="2" id="KW-1185">Reference proteome</keyword>
<dbReference type="InterPro" id="IPR032710">
    <property type="entry name" value="NTF2-like_dom_sf"/>
</dbReference>
<dbReference type="EMBL" id="VCPD01000002">
    <property type="protein sequence ID" value="TMV09120.1"/>
    <property type="molecule type" value="Genomic_DNA"/>
</dbReference>
<dbReference type="PANTHER" id="PTHR38436">
    <property type="entry name" value="POLYKETIDE CYCLASE SNOAL-LIKE DOMAIN"/>
    <property type="match status" value="1"/>
</dbReference>
<proteinExistence type="predicted"/>
<sequence length="141" mass="16116">MTLSDLIERFYNEAWNLADHDCAREILHPQFDFRGSLGPKRSGPDEFIRYMEEVRETLPDFQCNIIDIVDAGQTAAARMSFVGTHQGKFFDVDGTKQRIEWSGAAFFALQDQKIGKLWVLGDIDAIKRQLNVHPNVAFLEP</sequence>
<dbReference type="Pfam" id="PF07366">
    <property type="entry name" value="SnoaL"/>
    <property type="match status" value="1"/>
</dbReference>
<protein>
    <submittedName>
        <fullName evidence="1">Ester cyclase</fullName>
    </submittedName>
</protein>
<evidence type="ECO:0000313" key="1">
    <source>
        <dbReference type="EMBL" id="TMV09120.1"/>
    </source>
</evidence>
<dbReference type="RefSeq" id="WP_138841150.1">
    <property type="nucleotide sequence ID" value="NZ_VCPD01000002.1"/>
</dbReference>
<organism evidence="1 2">
    <name type="scientific">Ruegeria sediminis</name>
    <dbReference type="NCBI Taxonomy" id="2583820"/>
    <lineage>
        <taxon>Bacteria</taxon>
        <taxon>Pseudomonadati</taxon>
        <taxon>Pseudomonadota</taxon>
        <taxon>Alphaproteobacteria</taxon>
        <taxon>Rhodobacterales</taxon>
        <taxon>Roseobacteraceae</taxon>
        <taxon>Ruegeria</taxon>
    </lineage>
</organism>
<dbReference type="PANTHER" id="PTHR38436:SF1">
    <property type="entry name" value="ESTER CYCLASE"/>
    <property type="match status" value="1"/>
</dbReference>
<accession>A0ABY2X1N2</accession>
<dbReference type="Proteomes" id="UP001193035">
    <property type="component" value="Unassembled WGS sequence"/>
</dbReference>
<reference evidence="1 2" key="1">
    <citation type="submission" date="2019-05" db="EMBL/GenBank/DDBJ databases">
        <title>Ruegeria sp. nov., isolated from tidal flat.</title>
        <authorList>
            <person name="Kim W."/>
        </authorList>
    </citation>
    <scope>NUCLEOTIDE SEQUENCE [LARGE SCALE GENOMIC DNA]</scope>
    <source>
        <strain evidence="1 2">CAU 1488</strain>
    </source>
</reference>
<name>A0ABY2X1N2_9RHOB</name>
<gene>
    <name evidence="1" type="ORF">FGK63_08400</name>
</gene>
<comment type="caution">
    <text evidence="1">The sequence shown here is derived from an EMBL/GenBank/DDBJ whole genome shotgun (WGS) entry which is preliminary data.</text>
</comment>
<evidence type="ECO:0000313" key="2">
    <source>
        <dbReference type="Proteomes" id="UP001193035"/>
    </source>
</evidence>
<dbReference type="InterPro" id="IPR009959">
    <property type="entry name" value="Cyclase_SnoaL-like"/>
</dbReference>
<dbReference type="SUPFAM" id="SSF54427">
    <property type="entry name" value="NTF2-like"/>
    <property type="match status" value="1"/>
</dbReference>
<dbReference type="Gene3D" id="3.10.450.50">
    <property type="match status" value="1"/>
</dbReference>